<feature type="domain" description="DUF1648" evidence="2">
    <location>
        <begin position="40"/>
        <end position="78"/>
    </location>
</feature>
<organism evidence="3 4">
    <name type="scientific">Leucobacter coleopterorum</name>
    <dbReference type="NCBI Taxonomy" id="2714933"/>
    <lineage>
        <taxon>Bacteria</taxon>
        <taxon>Bacillati</taxon>
        <taxon>Actinomycetota</taxon>
        <taxon>Actinomycetes</taxon>
        <taxon>Micrococcales</taxon>
        <taxon>Microbacteriaceae</taxon>
        <taxon>Leucobacter</taxon>
    </lineage>
</organism>
<evidence type="ECO:0000259" key="2">
    <source>
        <dbReference type="Pfam" id="PF07853"/>
    </source>
</evidence>
<dbReference type="RefSeq" id="WP_166331383.1">
    <property type="nucleotide sequence ID" value="NZ_CP049933.1"/>
</dbReference>
<dbReference type="EMBL" id="CP049933">
    <property type="protein sequence ID" value="QIM19137.1"/>
    <property type="molecule type" value="Genomic_DNA"/>
</dbReference>
<evidence type="ECO:0000313" key="4">
    <source>
        <dbReference type="Proteomes" id="UP000503441"/>
    </source>
</evidence>
<feature type="transmembrane region" description="Helical" evidence="1">
    <location>
        <begin position="204"/>
        <end position="226"/>
    </location>
</feature>
<feature type="transmembrane region" description="Helical" evidence="1">
    <location>
        <begin position="112"/>
        <end position="133"/>
    </location>
</feature>
<feature type="transmembrane region" description="Helical" evidence="1">
    <location>
        <begin position="69"/>
        <end position="92"/>
    </location>
</feature>
<feature type="transmembrane region" description="Helical" evidence="1">
    <location>
        <begin position="149"/>
        <end position="168"/>
    </location>
</feature>
<keyword evidence="1" id="KW-0812">Transmembrane</keyword>
<feature type="transmembrane region" description="Helical" evidence="1">
    <location>
        <begin position="25"/>
        <end position="49"/>
    </location>
</feature>
<evidence type="ECO:0000313" key="3">
    <source>
        <dbReference type="EMBL" id="QIM19137.1"/>
    </source>
</evidence>
<proteinExistence type="predicted"/>
<feature type="transmembrane region" description="Helical" evidence="1">
    <location>
        <begin position="232"/>
        <end position="253"/>
    </location>
</feature>
<accession>A0ABX6JXS7</accession>
<sequence length="311" mass="32944">MSDNTEDKELLSDNQLRDLERARRAARVVGLLLPLVVTAAGTLTQILWIPRMPDPTAIHWDINGVANGFGSPWTNAIGIGAVSLFLTALSALQGVQGLQKPGAPVWGAANKAVPSIMLGAVVLVQLGILLMLVPQLDAVDARDVAPAPWGLPIGAGVAVAVGLAAFFFQPRVRIERPIKDDSEPLPLETSERGFWFGEVRPSNAFVWAIAGTLTIVAASLVLLYAIGTPVWWLMTLLLLVLATAFATTCWFRVRIDETGLEARSIVGWPTIRVPAADIDRVAAVDDATTGAALLAAAAKAAAKLPEKGKES</sequence>
<reference evidence="3 4" key="1">
    <citation type="submission" date="2020-03" db="EMBL/GenBank/DDBJ databases">
        <title>Leucobacter sp. nov., isolated from beetles.</title>
        <authorList>
            <person name="Hyun D.-W."/>
            <person name="Bae J.-W."/>
        </authorList>
    </citation>
    <scope>NUCLEOTIDE SEQUENCE [LARGE SCALE GENOMIC DNA]</scope>
    <source>
        <strain evidence="3 4">HDW9A</strain>
    </source>
</reference>
<dbReference type="InterPro" id="IPR012867">
    <property type="entry name" value="DUF1648"/>
</dbReference>
<keyword evidence="1" id="KW-1133">Transmembrane helix</keyword>
<dbReference type="Pfam" id="PF07853">
    <property type="entry name" value="DUF1648"/>
    <property type="match status" value="1"/>
</dbReference>
<evidence type="ECO:0000256" key="1">
    <source>
        <dbReference type="SAM" id="Phobius"/>
    </source>
</evidence>
<keyword evidence="4" id="KW-1185">Reference proteome</keyword>
<gene>
    <name evidence="3" type="ORF">G7066_12190</name>
</gene>
<protein>
    <submittedName>
        <fullName evidence="3">DUF1648 domain-containing protein</fullName>
    </submittedName>
</protein>
<keyword evidence="1" id="KW-0472">Membrane</keyword>
<dbReference type="Proteomes" id="UP000503441">
    <property type="component" value="Chromosome"/>
</dbReference>
<name>A0ABX6JXS7_9MICO</name>